<dbReference type="PANTHER" id="PTHR21310:SF15">
    <property type="entry name" value="AMINOGLYCOSIDE PHOSPHOTRANSFERASE DOMAIN-CONTAINING PROTEIN"/>
    <property type="match status" value="1"/>
</dbReference>
<feature type="domain" description="Aminoglycoside phosphotransferase" evidence="1">
    <location>
        <begin position="22"/>
        <end position="262"/>
    </location>
</feature>
<dbReference type="RefSeq" id="WP_061950368.1">
    <property type="nucleotide sequence ID" value="NZ_LTAO01000040.1"/>
</dbReference>
<evidence type="ECO:0000313" key="3">
    <source>
        <dbReference type="Proteomes" id="UP000075806"/>
    </source>
</evidence>
<dbReference type="STRING" id="519424.AZF04_14050"/>
<dbReference type="AlphaFoldDB" id="A0A161PD25"/>
<dbReference type="EMBL" id="LTAO01000040">
    <property type="protein sequence ID" value="KYG25605.1"/>
    <property type="molecule type" value="Genomic_DNA"/>
</dbReference>
<dbReference type="OrthoDB" id="3806873at2"/>
<dbReference type="Proteomes" id="UP000075806">
    <property type="component" value="Unassembled WGS sequence"/>
</dbReference>
<dbReference type="GO" id="GO:0016740">
    <property type="term" value="F:transferase activity"/>
    <property type="evidence" value="ECO:0007669"/>
    <property type="project" value="UniProtKB-KW"/>
</dbReference>
<dbReference type="Pfam" id="PF01636">
    <property type="entry name" value="APH"/>
    <property type="match status" value="1"/>
</dbReference>
<organism evidence="2 3">
    <name type="scientific">Alkalihalobacillus trypoxylicola</name>
    <dbReference type="NCBI Taxonomy" id="519424"/>
    <lineage>
        <taxon>Bacteria</taxon>
        <taxon>Bacillati</taxon>
        <taxon>Bacillota</taxon>
        <taxon>Bacilli</taxon>
        <taxon>Bacillales</taxon>
        <taxon>Bacillaceae</taxon>
        <taxon>Alkalihalobacillus</taxon>
    </lineage>
</organism>
<dbReference type="InterPro" id="IPR051678">
    <property type="entry name" value="AGP_Transferase"/>
</dbReference>
<evidence type="ECO:0000313" key="2">
    <source>
        <dbReference type="EMBL" id="KYG25605.1"/>
    </source>
</evidence>
<dbReference type="SUPFAM" id="SSF56112">
    <property type="entry name" value="Protein kinase-like (PK-like)"/>
    <property type="match status" value="1"/>
</dbReference>
<keyword evidence="3" id="KW-1185">Reference proteome</keyword>
<comment type="caution">
    <text evidence="2">The sequence shown here is derived from an EMBL/GenBank/DDBJ whole genome shotgun (WGS) entry which is preliminary data.</text>
</comment>
<dbReference type="InterPro" id="IPR002575">
    <property type="entry name" value="Aminoglycoside_PTrfase"/>
</dbReference>
<gene>
    <name evidence="2" type="ORF">AZF04_14050</name>
</gene>
<keyword evidence="2" id="KW-0808">Transferase</keyword>
<protein>
    <submittedName>
        <fullName evidence="2">Macrolide 2'-phosphotransferase</fullName>
    </submittedName>
</protein>
<accession>A0A161PD25</accession>
<dbReference type="InterPro" id="IPR011009">
    <property type="entry name" value="Kinase-like_dom_sf"/>
</dbReference>
<name>A0A161PD25_9BACI</name>
<dbReference type="Gene3D" id="3.90.1200.10">
    <property type="match status" value="1"/>
</dbReference>
<dbReference type="CDD" id="cd05152">
    <property type="entry name" value="MPH2"/>
    <property type="match status" value="1"/>
</dbReference>
<dbReference type="Gene3D" id="3.30.200.20">
    <property type="entry name" value="Phosphorylase Kinase, domain 1"/>
    <property type="match status" value="1"/>
</dbReference>
<dbReference type="PANTHER" id="PTHR21310">
    <property type="entry name" value="AMINOGLYCOSIDE PHOSPHOTRANSFERASE-RELATED-RELATED"/>
    <property type="match status" value="1"/>
</dbReference>
<evidence type="ECO:0000259" key="1">
    <source>
        <dbReference type="Pfam" id="PF01636"/>
    </source>
</evidence>
<proteinExistence type="predicted"/>
<sequence>MNTLKIKQLATNKGLDIVENSIKINESGVDFQVAYAKDQHNDKWILRIPRRLQSMRHAHQEKKALDIIRRHSSFQVPDWSIFSEELIAYKQLSGLPAATIDIDLQKYIWNFDESNVPSDYYQSLGKSLAVLHSLPQADFQHIGVEIVHARELRASMKKRMEMVRKQYEINTNLWERWQTWLATDSLWPSHVGVKHGDLHPGHILINKNHQVTGLIDWTEVGIADVSVDFMAHQLLFGSDGLSKLIEAYDNAGGKTWSRMDEHIVELLTTSGITVAEYAEISGLQEMRETAALMLAKCKKRPGHYRP</sequence>
<reference evidence="2" key="1">
    <citation type="submission" date="2016-02" db="EMBL/GenBank/DDBJ databases">
        <title>Genome sequence of Bacillus trypoxylicola KCTC 13244(T).</title>
        <authorList>
            <person name="Jeong H."/>
            <person name="Park S.-H."/>
            <person name="Choi S.-K."/>
        </authorList>
    </citation>
    <scope>NUCLEOTIDE SEQUENCE [LARGE SCALE GENOMIC DNA]</scope>
    <source>
        <strain evidence="2">KCTC 13244</strain>
    </source>
</reference>